<dbReference type="InterPro" id="IPR012337">
    <property type="entry name" value="RNaseH-like_sf"/>
</dbReference>
<reference evidence="2" key="1">
    <citation type="submission" date="2025-08" db="UniProtKB">
        <authorList>
            <consortium name="RefSeq"/>
        </authorList>
    </citation>
    <scope>IDENTIFICATION</scope>
</reference>
<name>A0ABM4D0D1_HYDVU</name>
<dbReference type="PANTHER" id="PTHR45913:SF11">
    <property type="entry name" value="EPM2A-INTERACTING PROTEIN 1"/>
    <property type="match status" value="1"/>
</dbReference>
<dbReference type="Proteomes" id="UP001652625">
    <property type="component" value="Chromosome 12"/>
</dbReference>
<dbReference type="PANTHER" id="PTHR45913">
    <property type="entry name" value="EPM2A-INTERACTING PROTEIN 1"/>
    <property type="match status" value="1"/>
</dbReference>
<sequence>MKNLQLFQVFWITTTVNDTTTTVNGTITTVNDTTTIVNGTTTTVNDTITTVNDTTTTVNDTTTTVKQLKASYSLAHLIAFHSRPFTDGEFIKNCLIKTAKILCPEKIKDFNNISLSRNTVAERVNDIATDLRSQLTKICKDIEAFSIGVDESKDVKDVAQLSVFIRGCNFKYEITEELLELIPMHGTTTGADIFLEIEKTLDKYELPITKLVSIVTDGAPAMIGLKKGLVEVLCGKTIDLGYVIKRIASVINFIRAKGLNHRQFASLLNENDSEYEDLPYYTEVRWLSCHKVLKAFNHLKTEILLETKGQDISDIKNTKFLQDLAFLVDITKHLNDLNIILQGKNKLVTTMFDNVRVFQTKLLLWERQIEQENLVHFETCKSIKLQDPNFMFSSYSKNINNIKQDFEVRFQDFKKCEPKFALFTSPFNFDIEKVEEDLQMELIELQCDSVLKQQFTDVGVPKFYSFLPPHQFPKMIQFACQICVMFGSTYLCEQLFSHMKQNKTPERSRLTDEHLSSIMKVVASQNIKPDLIKLSANKRCQISGKSKILFLFTSNLSKRTVWVEELHFIHKKNKY</sequence>
<dbReference type="SUPFAM" id="SSF53098">
    <property type="entry name" value="Ribonuclease H-like"/>
    <property type="match status" value="1"/>
</dbReference>
<gene>
    <name evidence="2" type="primary">LOC136087974</name>
</gene>
<evidence type="ECO:0000313" key="2">
    <source>
        <dbReference type="RefSeq" id="XP_065667681.1"/>
    </source>
</evidence>
<keyword evidence="1" id="KW-1185">Reference proteome</keyword>
<dbReference type="GeneID" id="136087974"/>
<evidence type="ECO:0000313" key="1">
    <source>
        <dbReference type="Proteomes" id="UP001652625"/>
    </source>
</evidence>
<proteinExistence type="predicted"/>
<dbReference type="RefSeq" id="XP_065667681.1">
    <property type="nucleotide sequence ID" value="XM_065811609.1"/>
</dbReference>
<accession>A0ABM4D0D1</accession>
<organism evidence="1 2">
    <name type="scientific">Hydra vulgaris</name>
    <name type="common">Hydra</name>
    <name type="synonym">Hydra attenuata</name>
    <dbReference type="NCBI Taxonomy" id="6087"/>
    <lineage>
        <taxon>Eukaryota</taxon>
        <taxon>Metazoa</taxon>
        <taxon>Cnidaria</taxon>
        <taxon>Hydrozoa</taxon>
        <taxon>Hydroidolina</taxon>
        <taxon>Anthoathecata</taxon>
        <taxon>Aplanulata</taxon>
        <taxon>Hydridae</taxon>
        <taxon>Hydra</taxon>
    </lineage>
</organism>
<protein>
    <submittedName>
        <fullName evidence="2">General transcription factor II-I repeat domain-containing protein 2-like</fullName>
    </submittedName>
</protein>